<dbReference type="EMBL" id="FLUM01000003">
    <property type="protein sequence ID" value="SBW07856.1"/>
    <property type="molecule type" value="Genomic_DNA"/>
</dbReference>
<sequence length="104" mass="12205">MKRNSFFKKAKSGQPKENEIPNGKQDQQMEYQDTFLKHQEFRARQCVYLSQEVHASISRIVHVLALTGNKISVGGYIDNIITEHLKTHKELLDDIYRKQLDQFL</sequence>
<name>A0A212K862_9BACT</name>
<evidence type="ECO:0000313" key="2">
    <source>
        <dbReference type="EMBL" id="SBW07856.1"/>
    </source>
</evidence>
<dbReference type="InterPro" id="IPR021823">
    <property type="entry name" value="DUF3408"/>
</dbReference>
<feature type="region of interest" description="Disordered" evidence="1">
    <location>
        <begin position="1"/>
        <end position="27"/>
    </location>
</feature>
<dbReference type="AlphaFoldDB" id="A0A212K862"/>
<accession>A0A212K862</accession>
<dbReference type="RefSeq" id="WP_296944969.1">
    <property type="nucleotide sequence ID" value="NZ_LT599032.1"/>
</dbReference>
<organism evidence="2">
    <name type="scientific">uncultured Dysgonomonas sp</name>
    <dbReference type="NCBI Taxonomy" id="206096"/>
    <lineage>
        <taxon>Bacteria</taxon>
        <taxon>Pseudomonadati</taxon>
        <taxon>Bacteroidota</taxon>
        <taxon>Bacteroidia</taxon>
        <taxon>Bacteroidales</taxon>
        <taxon>Dysgonomonadaceae</taxon>
        <taxon>Dysgonomonas</taxon>
        <taxon>environmental samples</taxon>
    </lineage>
</organism>
<proteinExistence type="predicted"/>
<dbReference type="Pfam" id="PF11888">
    <property type="entry name" value="DUF3408"/>
    <property type="match status" value="1"/>
</dbReference>
<feature type="compositionally biased region" description="Basic residues" evidence="1">
    <location>
        <begin position="1"/>
        <end position="11"/>
    </location>
</feature>
<gene>
    <name evidence="2" type="ORF">KL86DYS1_31778</name>
</gene>
<reference evidence="2" key="1">
    <citation type="submission" date="2016-04" db="EMBL/GenBank/DDBJ databases">
        <authorList>
            <person name="Evans L.H."/>
            <person name="Alamgir A."/>
            <person name="Owens N."/>
            <person name="Weber N.D."/>
            <person name="Virtaneva K."/>
            <person name="Barbian K."/>
            <person name="Babar A."/>
            <person name="Rosenke K."/>
        </authorList>
    </citation>
    <scope>NUCLEOTIDE SEQUENCE</scope>
    <source>
        <strain evidence="2">86-1</strain>
    </source>
</reference>
<evidence type="ECO:0000256" key="1">
    <source>
        <dbReference type="SAM" id="MobiDB-lite"/>
    </source>
</evidence>
<protein>
    <submittedName>
        <fullName evidence="2">Conjugative transposon protein TraB</fullName>
    </submittedName>
</protein>